<dbReference type="AlphaFoldDB" id="A0A4Z2I6J4"/>
<evidence type="ECO:0000313" key="2">
    <source>
        <dbReference type="Proteomes" id="UP000314294"/>
    </source>
</evidence>
<comment type="caution">
    <text evidence="1">The sequence shown here is derived from an EMBL/GenBank/DDBJ whole genome shotgun (WGS) entry which is preliminary data.</text>
</comment>
<organism evidence="1 2">
    <name type="scientific">Liparis tanakae</name>
    <name type="common">Tanaka's snailfish</name>
    <dbReference type="NCBI Taxonomy" id="230148"/>
    <lineage>
        <taxon>Eukaryota</taxon>
        <taxon>Metazoa</taxon>
        <taxon>Chordata</taxon>
        <taxon>Craniata</taxon>
        <taxon>Vertebrata</taxon>
        <taxon>Euteleostomi</taxon>
        <taxon>Actinopterygii</taxon>
        <taxon>Neopterygii</taxon>
        <taxon>Teleostei</taxon>
        <taxon>Neoteleostei</taxon>
        <taxon>Acanthomorphata</taxon>
        <taxon>Eupercaria</taxon>
        <taxon>Perciformes</taxon>
        <taxon>Cottioidei</taxon>
        <taxon>Cottales</taxon>
        <taxon>Liparidae</taxon>
        <taxon>Liparis</taxon>
    </lineage>
</organism>
<gene>
    <name evidence="1" type="ORF">EYF80_016046</name>
</gene>
<dbReference type="EMBL" id="SRLO01000122">
    <property type="protein sequence ID" value="TNN73666.1"/>
    <property type="molecule type" value="Genomic_DNA"/>
</dbReference>
<sequence length="71" mass="7389">MGGEAAAGLSPPAGLTGCTFAVDTVNVGKGSHPKMVKVFGPGRYPIGAQALRPDCNKVKAMELEHTLVHWD</sequence>
<evidence type="ECO:0000313" key="1">
    <source>
        <dbReference type="EMBL" id="TNN73666.1"/>
    </source>
</evidence>
<accession>A0A4Z2I6J4</accession>
<dbReference type="Proteomes" id="UP000314294">
    <property type="component" value="Unassembled WGS sequence"/>
</dbReference>
<keyword evidence="2" id="KW-1185">Reference proteome</keyword>
<protein>
    <submittedName>
        <fullName evidence="1">Uncharacterized protein</fullName>
    </submittedName>
</protein>
<proteinExistence type="predicted"/>
<name>A0A4Z2I6J4_9TELE</name>
<reference evidence="1 2" key="1">
    <citation type="submission" date="2019-03" db="EMBL/GenBank/DDBJ databases">
        <title>First draft genome of Liparis tanakae, snailfish: a comprehensive survey of snailfish specific genes.</title>
        <authorList>
            <person name="Kim W."/>
            <person name="Song I."/>
            <person name="Jeong J.-H."/>
            <person name="Kim D."/>
            <person name="Kim S."/>
            <person name="Ryu S."/>
            <person name="Song J.Y."/>
            <person name="Lee S.K."/>
        </authorList>
    </citation>
    <scope>NUCLEOTIDE SEQUENCE [LARGE SCALE GENOMIC DNA]</scope>
    <source>
        <tissue evidence="1">Muscle</tissue>
    </source>
</reference>